<accession>A0A9D2DYK6</accession>
<dbReference type="InterPro" id="IPR049718">
    <property type="entry name" value="AKO59007-like"/>
</dbReference>
<dbReference type="SUPFAM" id="SSF56563">
    <property type="entry name" value="Major capsid protein gp5"/>
    <property type="match status" value="1"/>
</dbReference>
<dbReference type="Proteomes" id="UP000824044">
    <property type="component" value="Unassembled WGS sequence"/>
</dbReference>
<evidence type="ECO:0000313" key="1">
    <source>
        <dbReference type="EMBL" id="HIZ25415.1"/>
    </source>
</evidence>
<gene>
    <name evidence="1" type="ORF">H9812_08145</name>
</gene>
<reference evidence="1" key="2">
    <citation type="submission" date="2021-04" db="EMBL/GenBank/DDBJ databases">
        <authorList>
            <person name="Gilroy R."/>
        </authorList>
    </citation>
    <scope>NUCLEOTIDE SEQUENCE</scope>
    <source>
        <strain evidence="1">CHK33-5263</strain>
    </source>
</reference>
<protein>
    <submittedName>
        <fullName evidence="1">Phage major capsid protein</fullName>
    </submittedName>
</protein>
<dbReference type="AlphaFoldDB" id="A0A9D2DYK6"/>
<reference evidence="1" key="1">
    <citation type="journal article" date="2021" name="PeerJ">
        <title>Extensive microbial diversity within the chicken gut microbiome revealed by metagenomics and culture.</title>
        <authorList>
            <person name="Gilroy R."/>
            <person name="Ravi A."/>
            <person name="Getino M."/>
            <person name="Pursley I."/>
            <person name="Horton D.L."/>
            <person name="Alikhan N.F."/>
            <person name="Baker D."/>
            <person name="Gharbi K."/>
            <person name="Hall N."/>
            <person name="Watson M."/>
            <person name="Adriaenssens E.M."/>
            <person name="Foster-Nyarko E."/>
            <person name="Jarju S."/>
            <person name="Secka A."/>
            <person name="Antonio M."/>
            <person name="Oren A."/>
            <person name="Chaudhuri R.R."/>
            <person name="La Ragione R."/>
            <person name="Hildebrand F."/>
            <person name="Pallen M.J."/>
        </authorList>
    </citation>
    <scope>NUCLEOTIDE SEQUENCE</scope>
    <source>
        <strain evidence="1">CHK33-5263</strain>
    </source>
</reference>
<sequence length="384" mass="41202">MVTTTSADSALRSYYLDAVTEQLNRSANPFLAAIEQTTSDVWGKDVKKTVVCGLHGGIGAGTEDGDLPASSTNGYAQLTATLKNLYGKIEISDKALRASRNDESAFVDLLNEEMNGLVRSSSFNLGRMLFGDGTGKLATISSATGTTYSVDSTRNLATGMIVDVISGEGAAVATARTITAVDHNKKTVSVSGSTVSGVTNCGLYVQNSRNLELTGLGAIFSDSTTLYGLNRSENGWLTPTIIKEVGTLSELNVQTAIDRVEEASGGQINFIICSWGVKRALYNVLSKYRQCDSVTLEGGTRAITFNGIPVVADRFCPSGTMYLLNTNDFHLHQLCDWQWLEGENGRVLNQIPGKPVYQATLVKYAELMCYRPCGQAMMSGITEK</sequence>
<comment type="caution">
    <text evidence="1">The sequence shown here is derived from an EMBL/GenBank/DDBJ whole genome shotgun (WGS) entry which is preliminary data.</text>
</comment>
<proteinExistence type="predicted"/>
<name>A0A9D2DYK6_9FIRM</name>
<evidence type="ECO:0000313" key="2">
    <source>
        <dbReference type="Proteomes" id="UP000824044"/>
    </source>
</evidence>
<dbReference type="NCBIfam" id="NF033394">
    <property type="entry name" value="capsid_maj_Podo"/>
    <property type="match status" value="1"/>
</dbReference>
<dbReference type="EMBL" id="DXBS01000150">
    <property type="protein sequence ID" value="HIZ25415.1"/>
    <property type="molecule type" value="Genomic_DNA"/>
</dbReference>
<organism evidence="1 2">
    <name type="scientific">Candidatus Gallimonas intestinigallinarum</name>
    <dbReference type="NCBI Taxonomy" id="2838604"/>
    <lineage>
        <taxon>Bacteria</taxon>
        <taxon>Bacillati</taxon>
        <taxon>Bacillota</taxon>
        <taxon>Clostridia</taxon>
        <taxon>Candidatus Gallimonas</taxon>
    </lineage>
</organism>